<reference evidence="1 2" key="1">
    <citation type="submission" date="2017-06" db="EMBL/GenBank/DDBJ databases">
        <title>Origin of plasmid-mediated fosfomycin resistance gene fosA3.</title>
        <authorList>
            <person name="Ito R."/>
            <person name="Pacey M.P."/>
            <person name="Doi Y."/>
        </authorList>
    </citation>
    <scope>NUCLEOTIDE SEQUENCE [LARGE SCALE GENOMIC DNA]</scope>
    <source>
        <strain evidence="1 2">YDC799</strain>
    </source>
</reference>
<accession>A0A248KKH6</accession>
<proteinExistence type="predicted"/>
<gene>
    <name evidence="1" type="ORF">CEW81_16810</name>
</gene>
<dbReference type="EMBL" id="CP022114">
    <property type="protein sequence ID" value="ASG63786.1"/>
    <property type="molecule type" value="Genomic_DNA"/>
</dbReference>
<organism evidence="1 2">
    <name type="scientific">Kluyvera genomosp. 3</name>
    <dbReference type="NCBI Taxonomy" id="2774055"/>
    <lineage>
        <taxon>Bacteria</taxon>
        <taxon>Pseudomonadati</taxon>
        <taxon>Pseudomonadota</taxon>
        <taxon>Gammaproteobacteria</taxon>
        <taxon>Enterobacterales</taxon>
        <taxon>Enterobacteriaceae</taxon>
        <taxon>Kluyvera</taxon>
    </lineage>
</organism>
<evidence type="ECO:0008006" key="3">
    <source>
        <dbReference type="Google" id="ProtNLM"/>
    </source>
</evidence>
<protein>
    <recommendedName>
        <fullName evidence="3">DUF2313 domain-containing protein</fullName>
    </recommendedName>
</protein>
<dbReference type="InterPro" id="IPR018755">
    <property type="entry name" value="Phage_Mu_Gp48"/>
</dbReference>
<dbReference type="Proteomes" id="UP000197098">
    <property type="component" value="Chromosome"/>
</dbReference>
<dbReference type="AlphaFoldDB" id="A0A248KKH6"/>
<dbReference type="Pfam" id="PF10076">
    <property type="entry name" value="Phage_Mu_Gp48"/>
    <property type="match status" value="1"/>
</dbReference>
<evidence type="ECO:0000313" key="1">
    <source>
        <dbReference type="EMBL" id="ASG63786.1"/>
    </source>
</evidence>
<name>A0A248KKH6_9ENTR</name>
<evidence type="ECO:0000313" key="2">
    <source>
        <dbReference type="Proteomes" id="UP000197098"/>
    </source>
</evidence>
<sequence>MVMTRFQRIFLQLLPTGLAWNKEPGSELSLLAGALADGPEQDDESIERLLAERFPDQSTVLLEDWEKWLGLPDCTSAGQTFDERRTAAAEKYRMVGSLNRQFYIELAAKYGFDIDIESFSDGAYATCMDNCLTRLRKNYGRYTSHIIVKNSIERRNATVLDNCLTPLVVYSGGVLECLLEKYKPAHQVFIYIYQ</sequence>